<reference evidence="1 2" key="1">
    <citation type="submission" date="2023-07" db="EMBL/GenBank/DDBJ databases">
        <title>Genomic Encyclopedia of Type Strains, Phase IV (KMG-IV): sequencing the most valuable type-strain genomes for metagenomic binning, comparative biology and taxonomic classification.</title>
        <authorList>
            <person name="Goeker M."/>
        </authorList>
    </citation>
    <scope>NUCLEOTIDE SEQUENCE [LARGE SCALE GENOMIC DNA]</scope>
    <source>
        <strain evidence="1 2">DSM 19619</strain>
    </source>
</reference>
<dbReference type="NCBIfam" id="NF033625">
    <property type="entry name" value="HpxZ"/>
    <property type="match status" value="1"/>
</dbReference>
<dbReference type="InterPro" id="IPR024507">
    <property type="entry name" value="AtzH-like"/>
</dbReference>
<protein>
    <recommendedName>
        <fullName evidence="3">Oxalurate catabolism protein HpxZ</fullName>
    </recommendedName>
</protein>
<dbReference type="InterPro" id="IPR032710">
    <property type="entry name" value="NTF2-like_dom_sf"/>
</dbReference>
<sequence length="131" mass="14840">MMETNRPEVLAEVWAAYRRYEDALLAADAATLDDLFWRDGRTIRYGADEILYGHPAIAAFNARRRLNPERVLVDTVVTSYGADFATASTLFTDVPDGRIGRQMQSWVRMPDGWRVVAAHVSVIDRPKEIGR</sequence>
<proteinExistence type="predicted"/>
<keyword evidence="2" id="KW-1185">Reference proteome</keyword>
<comment type="caution">
    <text evidence="1">The sequence shown here is derived from an EMBL/GenBank/DDBJ whole genome shotgun (WGS) entry which is preliminary data.</text>
</comment>
<accession>A0ABU0JD51</accession>
<dbReference type="Pfam" id="PF11533">
    <property type="entry name" value="AtzH-like"/>
    <property type="match status" value="1"/>
</dbReference>
<organism evidence="1 2">
    <name type="scientific">Labrys wisconsinensis</name>
    <dbReference type="NCBI Taxonomy" id="425677"/>
    <lineage>
        <taxon>Bacteria</taxon>
        <taxon>Pseudomonadati</taxon>
        <taxon>Pseudomonadota</taxon>
        <taxon>Alphaproteobacteria</taxon>
        <taxon>Hyphomicrobiales</taxon>
        <taxon>Xanthobacteraceae</taxon>
        <taxon>Labrys</taxon>
    </lineage>
</organism>
<dbReference type="Gene3D" id="3.10.450.50">
    <property type="match status" value="1"/>
</dbReference>
<evidence type="ECO:0000313" key="2">
    <source>
        <dbReference type="Proteomes" id="UP001242480"/>
    </source>
</evidence>
<dbReference type="Proteomes" id="UP001242480">
    <property type="component" value="Unassembled WGS sequence"/>
</dbReference>
<name>A0ABU0JD51_9HYPH</name>
<evidence type="ECO:0000313" key="1">
    <source>
        <dbReference type="EMBL" id="MDQ0472206.1"/>
    </source>
</evidence>
<gene>
    <name evidence="1" type="ORF">QO011_005235</name>
</gene>
<dbReference type="SUPFAM" id="SSF54427">
    <property type="entry name" value="NTF2-like"/>
    <property type="match status" value="1"/>
</dbReference>
<dbReference type="EMBL" id="JAUSVX010000011">
    <property type="protein sequence ID" value="MDQ0472206.1"/>
    <property type="molecule type" value="Genomic_DNA"/>
</dbReference>
<evidence type="ECO:0008006" key="3">
    <source>
        <dbReference type="Google" id="ProtNLM"/>
    </source>
</evidence>